<evidence type="ECO:0000313" key="3">
    <source>
        <dbReference type="EMBL" id="SOD62844.1"/>
    </source>
</evidence>
<reference evidence="3 4" key="1">
    <citation type="submission" date="2017-09" db="EMBL/GenBank/DDBJ databases">
        <authorList>
            <person name="Ehlers B."/>
            <person name="Leendertz F.H."/>
        </authorList>
    </citation>
    <scope>NUCLEOTIDE SEQUENCE [LARGE SCALE GENOMIC DNA]</scope>
    <source>
        <strain evidence="3 4">CGMCC 4.7095</strain>
    </source>
</reference>
<evidence type="ECO:0000259" key="2">
    <source>
        <dbReference type="Pfam" id="PF07812"/>
    </source>
</evidence>
<dbReference type="Proteomes" id="UP000219072">
    <property type="component" value="Unassembled WGS sequence"/>
</dbReference>
<dbReference type="Pfam" id="PF07812">
    <property type="entry name" value="TfuA"/>
    <property type="match status" value="1"/>
</dbReference>
<dbReference type="OrthoDB" id="118811at2"/>
<proteinExistence type="predicted"/>
<name>A0A286DWA1_9ACTN</name>
<evidence type="ECO:0000313" key="4">
    <source>
        <dbReference type="Proteomes" id="UP000219072"/>
    </source>
</evidence>
<dbReference type="AlphaFoldDB" id="A0A286DWA1"/>
<accession>A0A286DWA1</accession>
<feature type="region of interest" description="Disordered" evidence="1">
    <location>
        <begin position="342"/>
        <end position="361"/>
    </location>
</feature>
<evidence type="ECO:0000256" key="1">
    <source>
        <dbReference type="SAM" id="MobiDB-lite"/>
    </source>
</evidence>
<organism evidence="3 4">
    <name type="scientific">Streptomyces zhaozhouensis</name>
    <dbReference type="NCBI Taxonomy" id="1300267"/>
    <lineage>
        <taxon>Bacteria</taxon>
        <taxon>Bacillati</taxon>
        <taxon>Actinomycetota</taxon>
        <taxon>Actinomycetes</taxon>
        <taxon>Kitasatosporales</taxon>
        <taxon>Streptomycetaceae</taxon>
        <taxon>Streptomyces</taxon>
    </lineage>
</organism>
<protein>
    <recommendedName>
        <fullName evidence="2">TfuA-like core domain-containing protein</fullName>
    </recommendedName>
</protein>
<feature type="domain" description="TfuA-like core" evidence="2">
    <location>
        <begin position="58"/>
        <end position="170"/>
    </location>
</feature>
<sequence length="422" mass="45780">MAKGRIHVYVGPTCPADEIGERFPEVVPHPPVAHGDFFGPEPAAGDVAVVVDDFAPHRPGARHKEYLHALDRGVTVIGAAGVGALRALELGPFGVRGVGTVHELYRSGVLDGDDAVAVAHEEEAPYARLSVPLVNLRAAAQAACAEGLLRAAEIERVVETLRREYYPSRTQDRVVHLLRRAGRPQLADWYARRVADDPHIFDQQRRDCLAAIEAARRTVAEGVVGRVTGAGDAAWRTVALRAWRNHFVAREGSPPLGQRIAYQQLFNPYYARVWNRYLEDSLPGGPAVTRLPLPAARERERRLADADCPVPDLSDPHEVALLLSAEEPADIEAVAAQLRRDPAPGFDVGPRSRRAAQDPARELSEDAGRVLLCHIWQIPAGELAGECRSRGIPDVETAVRMLRPFVAGAGGAASESLRAETA</sequence>
<keyword evidence="4" id="KW-1185">Reference proteome</keyword>
<gene>
    <name evidence="3" type="ORF">SAMN06297387_1087</name>
</gene>
<dbReference type="InterPro" id="IPR012924">
    <property type="entry name" value="TfuA_core"/>
</dbReference>
<dbReference type="EMBL" id="OCNE01000008">
    <property type="protein sequence ID" value="SOD62844.1"/>
    <property type="molecule type" value="Genomic_DNA"/>
</dbReference>